<evidence type="ECO:0000313" key="2">
    <source>
        <dbReference type="Proteomes" id="UP000075476"/>
    </source>
</evidence>
<proteinExistence type="predicted"/>
<reference evidence="1 2" key="1">
    <citation type="submission" date="2015-12" db="EMBL/GenBank/DDBJ databases">
        <title>Bacillus cereus Group isolate.</title>
        <authorList>
            <person name="Kovac J."/>
        </authorList>
    </citation>
    <scope>NUCLEOTIDE SEQUENCE [LARGE SCALE GENOMIC DNA]</scope>
    <source>
        <strain evidence="1 2">FSL K6-0073</strain>
    </source>
</reference>
<dbReference type="RefSeq" id="WP_061662758.1">
    <property type="nucleotide sequence ID" value="NZ_LOMO01000001.1"/>
</dbReference>
<dbReference type="EMBL" id="LOMO01000001">
    <property type="protein sequence ID" value="KXY51427.1"/>
    <property type="molecule type" value="Genomic_DNA"/>
</dbReference>
<protein>
    <submittedName>
        <fullName evidence="1">Uncharacterized protein</fullName>
    </submittedName>
</protein>
<gene>
    <name evidence="1" type="ORF">AT268_33685</name>
</gene>
<comment type="caution">
    <text evidence="1">The sequence shown here is derived from an EMBL/GenBank/DDBJ whole genome shotgun (WGS) entry which is preliminary data.</text>
</comment>
<evidence type="ECO:0000313" key="1">
    <source>
        <dbReference type="EMBL" id="KXY51427.1"/>
    </source>
</evidence>
<organism evidence="1 2">
    <name type="scientific">Bacillus cereus</name>
    <dbReference type="NCBI Taxonomy" id="1396"/>
    <lineage>
        <taxon>Bacteria</taxon>
        <taxon>Bacillati</taxon>
        <taxon>Bacillota</taxon>
        <taxon>Bacilli</taxon>
        <taxon>Bacillales</taxon>
        <taxon>Bacillaceae</taxon>
        <taxon>Bacillus</taxon>
        <taxon>Bacillus cereus group</taxon>
    </lineage>
</organism>
<sequence length="460" mass="53650">MKQLKILKVENPIQELCIAYGLLAILRQNDVSCKLSNKKACYLIEIYDEVDYVEFFLDDLPFEKVNNLNSTINKSEIEKLLAKIQEFFECEQNLDNIFKYYETLDESIISSYKRDEGALYVGTCFYSKGLRSYKAPKSERVYPFEKFLSFLGFHYASSYVRLSDEVEISWLLEPKEIEDVLKIELFSYVDKETGEIKSLRKIRDDSKVVTLSRIYLEIIQYLKGEQISNNYDGLWVMQVVPTNNKPLMDKVQVFTILNLNEKSLEELLKKVTYSTVNRDCKYATASYVLNPDEDSLFKMIQQYVKRNETISKNTAKELLKLNAFQDVYNAEVITKLGRGLNRLVRDKKGYSLQVSLMSCVHEEDLIEVLQEMSLLYNRNYKTYLLNDENMNELMSLLNDGVKLKTLSNLILLSSNTYKEKVQKNEKISLDNNQAYILTDENGNPEYKNVEENQKLTKNVA</sequence>
<name>A0A9X0MKD7_BACCE</name>
<dbReference type="AlphaFoldDB" id="A0A9X0MKD7"/>
<dbReference type="Proteomes" id="UP000075476">
    <property type="component" value="Unassembled WGS sequence"/>
</dbReference>
<accession>A0A9X0MKD7</accession>